<protein>
    <submittedName>
        <fullName evidence="2">Helix-turn-helix transcriptional regulator</fullName>
    </submittedName>
</protein>
<evidence type="ECO:0000313" key="3">
    <source>
        <dbReference type="Proteomes" id="UP000320591"/>
    </source>
</evidence>
<reference evidence="2 3" key="1">
    <citation type="journal article" date="2019" name="Environ. Microbiol.">
        <title>The phytopathogenic nature of Dickeya aquatica 174/2 and the dynamic early evolution of Dickeya pathogenicity.</title>
        <authorList>
            <person name="Duprey A."/>
            <person name="Taib N."/>
            <person name="Leonard S."/>
            <person name="Garin T."/>
            <person name="Flandrois J.P."/>
            <person name="Nasser W."/>
            <person name="Brochier-Armanet C."/>
            <person name="Reverchon S."/>
        </authorList>
    </citation>
    <scope>NUCLEOTIDE SEQUENCE [LARGE SCALE GENOMIC DNA]</scope>
    <source>
        <strain evidence="2 3">NCPPB 569</strain>
    </source>
</reference>
<dbReference type="AlphaFoldDB" id="A0A5B8I6K9"/>
<dbReference type="InterPro" id="IPR010982">
    <property type="entry name" value="Lambda_DNA-bd_dom_sf"/>
</dbReference>
<dbReference type="EMBL" id="CP042220">
    <property type="protein sequence ID" value="QDX29618.1"/>
    <property type="molecule type" value="Genomic_DNA"/>
</dbReference>
<dbReference type="CDD" id="cd00093">
    <property type="entry name" value="HTH_XRE"/>
    <property type="match status" value="1"/>
</dbReference>
<dbReference type="InterPro" id="IPR001387">
    <property type="entry name" value="Cro/C1-type_HTH"/>
</dbReference>
<dbReference type="Pfam" id="PF13560">
    <property type="entry name" value="HTH_31"/>
    <property type="match status" value="1"/>
</dbReference>
<proteinExistence type="predicted"/>
<name>A0A5B8I6K9_9GAMM</name>
<organism evidence="2 3">
    <name type="scientific">Dickeya poaceiphila</name>
    <dbReference type="NCBI Taxonomy" id="568768"/>
    <lineage>
        <taxon>Bacteria</taxon>
        <taxon>Pseudomonadati</taxon>
        <taxon>Pseudomonadota</taxon>
        <taxon>Gammaproteobacteria</taxon>
        <taxon>Enterobacterales</taxon>
        <taxon>Pectobacteriaceae</taxon>
        <taxon>Dickeya</taxon>
    </lineage>
</organism>
<evidence type="ECO:0000259" key="1">
    <source>
        <dbReference type="PROSITE" id="PS50943"/>
    </source>
</evidence>
<accession>A0A5B8I6K9</accession>
<dbReference type="OrthoDB" id="3196789at2"/>
<sequence>MSTSKEEFLFLIGERLREERETIGKSQSAIAEELGTTTRTWGKYERGETAPDGVTLALLSARYGMDVSYILTGKRTPDLGDISNDELELIKIYRVAPLAVKAAALAALTAGSSASAGSINITGSGQRVAGRDYHENKK</sequence>
<dbReference type="Gene3D" id="1.10.260.40">
    <property type="entry name" value="lambda repressor-like DNA-binding domains"/>
    <property type="match status" value="1"/>
</dbReference>
<dbReference type="Proteomes" id="UP000320591">
    <property type="component" value="Chromosome"/>
</dbReference>
<dbReference type="RefSeq" id="WP_042871350.1">
    <property type="nucleotide sequence ID" value="NZ_CM001975.1"/>
</dbReference>
<keyword evidence="3" id="KW-1185">Reference proteome</keyword>
<dbReference type="GO" id="GO:0003677">
    <property type="term" value="F:DNA binding"/>
    <property type="evidence" value="ECO:0007669"/>
    <property type="project" value="InterPro"/>
</dbReference>
<gene>
    <name evidence="2" type="ORF">Dpoa569_0001416</name>
</gene>
<dbReference type="KEGG" id="dic:Dpoa569_0001416"/>
<dbReference type="SUPFAM" id="SSF47413">
    <property type="entry name" value="lambda repressor-like DNA-binding domains"/>
    <property type="match status" value="1"/>
</dbReference>
<feature type="domain" description="HTH cro/C1-type" evidence="1">
    <location>
        <begin position="16"/>
        <end position="70"/>
    </location>
</feature>
<dbReference type="SMART" id="SM00530">
    <property type="entry name" value="HTH_XRE"/>
    <property type="match status" value="1"/>
</dbReference>
<evidence type="ECO:0000313" key="2">
    <source>
        <dbReference type="EMBL" id="QDX29618.1"/>
    </source>
</evidence>
<dbReference type="PROSITE" id="PS50943">
    <property type="entry name" value="HTH_CROC1"/>
    <property type="match status" value="1"/>
</dbReference>
<dbReference type="STRING" id="568768.GCA_000406125_02448"/>